<dbReference type="EC" id="2.3.1.46" evidence="1"/>
<reference evidence="1" key="1">
    <citation type="submission" date="2021-08" db="EMBL/GenBank/DDBJ databases">
        <title>Novel anaerobic bacterium isolated from sea squirt in East Sea, Republic of Korea.</title>
        <authorList>
            <person name="Nguyen T.H."/>
            <person name="Li Z."/>
            <person name="Lee Y.-J."/>
            <person name="Ko J."/>
            <person name="Kim S.-G."/>
        </authorList>
    </citation>
    <scope>NUCLEOTIDE SEQUENCE</scope>
    <source>
        <strain evidence="1">KCTC 25031</strain>
    </source>
</reference>
<organism evidence="1 2">
    <name type="scientific">Halosquirtibacter laminarini</name>
    <dbReference type="NCBI Taxonomy" id="3374600"/>
    <lineage>
        <taxon>Bacteria</taxon>
        <taxon>Pseudomonadati</taxon>
        <taxon>Bacteroidota</taxon>
        <taxon>Bacteroidia</taxon>
        <taxon>Marinilabiliales</taxon>
        <taxon>Prolixibacteraceae</taxon>
        <taxon>Halosquirtibacter</taxon>
    </lineage>
</organism>
<dbReference type="Proteomes" id="UP000826212">
    <property type="component" value="Chromosome"/>
</dbReference>
<keyword evidence="2" id="KW-1185">Reference proteome</keyword>
<accession>A0AC61NQ92</accession>
<protein>
    <submittedName>
        <fullName evidence="1">Homoserine O-succinyltransferase</fullName>
        <ecNumber evidence="1">2.3.1.46</ecNumber>
    </submittedName>
</protein>
<keyword evidence="1" id="KW-0808">Transferase</keyword>
<evidence type="ECO:0000313" key="1">
    <source>
        <dbReference type="EMBL" id="QZE15432.1"/>
    </source>
</evidence>
<keyword evidence="1" id="KW-0012">Acyltransferase</keyword>
<gene>
    <name evidence="1" type="primary">metA</name>
    <name evidence="1" type="ORF">K4L44_06260</name>
</gene>
<proteinExistence type="predicted"/>
<evidence type="ECO:0000313" key="2">
    <source>
        <dbReference type="Proteomes" id="UP000826212"/>
    </source>
</evidence>
<sequence>MPLKVPNGLPAITQLKEENIFVMKAQRAESQDIRTMRIAVVNLMPVKETTETDLLRLLSNTPLQVEIDFVRLETHLSKNTSSNHLDNFYRPFGEVKNQRYDGLIVTGAPIEHLPYEEVAYWAEMQEILDWSQTNVTSSMFICWASQAALYHFYGLQKYPLSKKLSGVYPHTLSCPTHPILRGFDDLFYIPHSRNSEVRVEDVVRCKALELLSSSEEAGAYMVMSRDSRQLFVTGHAEYARNTLKQEYDRDVAKGLNPTVPKNYFPLDDPTLKPTKIWASHAHLLFSNWLNYHVYQLTPYEWS</sequence>
<name>A0AC61NQ92_9BACT</name>
<dbReference type="EMBL" id="CP081303">
    <property type="protein sequence ID" value="QZE15432.1"/>
    <property type="molecule type" value="Genomic_DNA"/>
</dbReference>